<keyword evidence="5 6" id="KW-0472">Membrane</keyword>
<dbReference type="PANTHER" id="PTHR30086:SF20">
    <property type="entry name" value="ARGININE EXPORTER PROTEIN ARGO-RELATED"/>
    <property type="match status" value="1"/>
</dbReference>
<sequence>MTFWAGWLTVFIMGLVAVITPGPDFALTLRSSLAYSRRAGVYTAVGIGLGNTIHATYCLVGIGALISQSILLFNGLKLLGAGYLIYLGIKSLQAKPVRTESLQDNRRIVSAFAAFRLGLFGNLLNPKATLFFLALFTQIVQPETPFAAQALYGGTVALQSLVWFSLLALLISQRWVKQLLMDVSHWLERVTGALLILLGLRLAVTKLSD</sequence>
<feature type="transmembrane region" description="Helical" evidence="6">
    <location>
        <begin position="70"/>
        <end position="89"/>
    </location>
</feature>
<keyword evidence="3 6" id="KW-0812">Transmembrane</keyword>
<feature type="transmembrane region" description="Helical" evidence="6">
    <location>
        <begin position="39"/>
        <end position="64"/>
    </location>
</feature>
<gene>
    <name evidence="7" type="ORF">DXZ20_36110</name>
</gene>
<dbReference type="GO" id="GO:0015171">
    <property type="term" value="F:amino acid transmembrane transporter activity"/>
    <property type="evidence" value="ECO:0007669"/>
    <property type="project" value="TreeGrafter"/>
</dbReference>
<evidence type="ECO:0000256" key="1">
    <source>
        <dbReference type="ARBA" id="ARBA00004651"/>
    </source>
</evidence>
<feature type="transmembrane region" description="Helical" evidence="6">
    <location>
        <begin position="151"/>
        <end position="171"/>
    </location>
</feature>
<reference evidence="7 8" key="1">
    <citation type="journal article" date="2020" name="Microb. Ecol.">
        <title>Ecogenomics of the Marine Benthic Filamentous Cyanobacterium Adonisia.</title>
        <authorList>
            <person name="Walter J.M."/>
            <person name="Coutinho F.H."/>
            <person name="Leomil L."/>
            <person name="Hargreaves P.I."/>
            <person name="Campeao M.E."/>
            <person name="Vieira V.V."/>
            <person name="Silva B.S."/>
            <person name="Fistarol G.O."/>
            <person name="Salomon P.S."/>
            <person name="Sawabe T."/>
            <person name="Mino S."/>
            <person name="Hosokawa M."/>
            <person name="Miyashita H."/>
            <person name="Maruyama F."/>
            <person name="van Verk M.C."/>
            <person name="Dutilh B.E."/>
            <person name="Thompson C.C."/>
            <person name="Thompson F.L."/>
        </authorList>
    </citation>
    <scope>NUCLEOTIDE SEQUENCE [LARGE SCALE GENOMIC DNA]</scope>
    <source>
        <strain evidence="7 8">CCMR0081</strain>
    </source>
</reference>
<name>A0A6M0RXK8_9CYAN</name>
<evidence type="ECO:0000256" key="5">
    <source>
        <dbReference type="ARBA" id="ARBA00023136"/>
    </source>
</evidence>
<evidence type="ECO:0000256" key="2">
    <source>
        <dbReference type="ARBA" id="ARBA00022475"/>
    </source>
</evidence>
<dbReference type="Pfam" id="PF01810">
    <property type="entry name" value="LysE"/>
    <property type="match status" value="1"/>
</dbReference>
<feature type="transmembrane region" description="Helical" evidence="6">
    <location>
        <begin position="6"/>
        <end position="27"/>
    </location>
</feature>
<dbReference type="AlphaFoldDB" id="A0A6M0RXK8"/>
<keyword evidence="8" id="KW-1185">Reference proteome</keyword>
<proteinExistence type="predicted"/>
<dbReference type="Proteomes" id="UP000481033">
    <property type="component" value="Unassembled WGS sequence"/>
</dbReference>
<evidence type="ECO:0000256" key="6">
    <source>
        <dbReference type="SAM" id="Phobius"/>
    </source>
</evidence>
<protein>
    <submittedName>
        <fullName evidence="7">LysE family translocator</fullName>
    </submittedName>
</protein>
<feature type="transmembrane region" description="Helical" evidence="6">
    <location>
        <begin position="183"/>
        <end position="204"/>
    </location>
</feature>
<accession>A0A6M0RXK8</accession>
<feature type="transmembrane region" description="Helical" evidence="6">
    <location>
        <begin position="109"/>
        <end position="139"/>
    </location>
</feature>
<dbReference type="RefSeq" id="WP_163703240.1">
    <property type="nucleotide sequence ID" value="NZ_QXHD01000004.1"/>
</dbReference>
<evidence type="ECO:0000256" key="4">
    <source>
        <dbReference type="ARBA" id="ARBA00022989"/>
    </source>
</evidence>
<dbReference type="PIRSF" id="PIRSF006324">
    <property type="entry name" value="LeuE"/>
    <property type="match status" value="1"/>
</dbReference>
<dbReference type="EMBL" id="QXHD01000004">
    <property type="protein sequence ID" value="NEZ60967.1"/>
    <property type="molecule type" value="Genomic_DNA"/>
</dbReference>
<evidence type="ECO:0000313" key="8">
    <source>
        <dbReference type="Proteomes" id="UP000481033"/>
    </source>
</evidence>
<evidence type="ECO:0000256" key="3">
    <source>
        <dbReference type="ARBA" id="ARBA00022692"/>
    </source>
</evidence>
<comment type="caution">
    <text evidence="7">The sequence shown here is derived from an EMBL/GenBank/DDBJ whole genome shotgun (WGS) entry which is preliminary data.</text>
</comment>
<evidence type="ECO:0000313" key="7">
    <source>
        <dbReference type="EMBL" id="NEZ60967.1"/>
    </source>
</evidence>
<comment type="subcellular location">
    <subcellularLocation>
        <location evidence="1">Cell membrane</location>
        <topology evidence="1">Multi-pass membrane protein</topology>
    </subcellularLocation>
</comment>
<organism evidence="7 8">
    <name type="scientific">Adonisia turfae CCMR0081</name>
    <dbReference type="NCBI Taxonomy" id="2292702"/>
    <lineage>
        <taxon>Bacteria</taxon>
        <taxon>Bacillati</taxon>
        <taxon>Cyanobacteriota</taxon>
        <taxon>Adonisia</taxon>
        <taxon>Adonisia turfae</taxon>
    </lineage>
</organism>
<dbReference type="GO" id="GO:0005886">
    <property type="term" value="C:plasma membrane"/>
    <property type="evidence" value="ECO:0007669"/>
    <property type="project" value="UniProtKB-SubCell"/>
</dbReference>
<dbReference type="PANTHER" id="PTHR30086">
    <property type="entry name" value="ARGININE EXPORTER PROTEIN ARGO"/>
    <property type="match status" value="1"/>
</dbReference>
<dbReference type="InterPro" id="IPR001123">
    <property type="entry name" value="LeuE-type"/>
</dbReference>
<keyword evidence="2" id="KW-1003">Cell membrane</keyword>
<keyword evidence="4 6" id="KW-1133">Transmembrane helix</keyword>